<dbReference type="InterPro" id="IPR019760">
    <property type="entry name" value="DNA-dir_DNA_pol_A_CS"/>
</dbReference>
<feature type="region of interest" description="Disordered" evidence="6">
    <location>
        <begin position="253"/>
        <end position="273"/>
    </location>
</feature>
<evidence type="ECO:0000256" key="2">
    <source>
        <dbReference type="ARBA" id="ARBA00022679"/>
    </source>
</evidence>
<dbReference type="Gene3D" id="1.10.3380.20">
    <property type="match status" value="1"/>
</dbReference>
<evidence type="ECO:0000256" key="4">
    <source>
        <dbReference type="ARBA" id="ARBA00022932"/>
    </source>
</evidence>
<dbReference type="Gene3D" id="3.40.50.300">
    <property type="entry name" value="P-loop containing nucleotide triphosphate hydrolases"/>
    <property type="match status" value="2"/>
</dbReference>
<evidence type="ECO:0000259" key="7">
    <source>
        <dbReference type="PROSITE" id="PS51192"/>
    </source>
</evidence>
<evidence type="ECO:0000256" key="1">
    <source>
        <dbReference type="ARBA" id="ARBA00012417"/>
    </source>
</evidence>
<dbReference type="PANTHER" id="PTHR10133">
    <property type="entry name" value="DNA POLYMERASE I"/>
    <property type="match status" value="1"/>
</dbReference>
<dbReference type="Pfam" id="PF00271">
    <property type="entry name" value="Helicase_C"/>
    <property type="match status" value="1"/>
</dbReference>
<comment type="caution">
    <text evidence="9">The sequence shown here is derived from an EMBL/GenBank/DDBJ whole genome shotgun (WGS) entry which is preliminary data.</text>
</comment>
<dbReference type="SUPFAM" id="SSF158702">
    <property type="entry name" value="Sec63 N-terminal domain-like"/>
    <property type="match status" value="1"/>
</dbReference>
<feature type="compositionally biased region" description="Low complexity" evidence="6">
    <location>
        <begin position="923"/>
        <end position="932"/>
    </location>
</feature>
<evidence type="ECO:0000313" key="9">
    <source>
        <dbReference type="EMBL" id="CAL5135966.1"/>
    </source>
</evidence>
<comment type="catalytic activity">
    <reaction evidence="5">
        <text>DNA(n) + a 2'-deoxyribonucleoside 5'-triphosphate = DNA(n+1) + diphosphate</text>
        <dbReference type="Rhea" id="RHEA:22508"/>
        <dbReference type="Rhea" id="RHEA-COMP:17339"/>
        <dbReference type="Rhea" id="RHEA-COMP:17340"/>
        <dbReference type="ChEBI" id="CHEBI:33019"/>
        <dbReference type="ChEBI" id="CHEBI:61560"/>
        <dbReference type="ChEBI" id="CHEBI:173112"/>
        <dbReference type="EC" id="2.7.7.7"/>
    </reaction>
</comment>
<dbReference type="EMBL" id="CAXLJL010000279">
    <property type="protein sequence ID" value="CAL5135966.1"/>
    <property type="molecule type" value="Genomic_DNA"/>
</dbReference>
<dbReference type="Pfam" id="PF20470">
    <property type="entry name" value="HTH_61"/>
    <property type="match status" value="1"/>
</dbReference>
<feature type="compositionally biased region" description="Polar residues" evidence="6">
    <location>
        <begin position="891"/>
        <end position="905"/>
    </location>
</feature>
<dbReference type="SUPFAM" id="SSF52540">
    <property type="entry name" value="P-loop containing nucleoside triphosphate hydrolases"/>
    <property type="match status" value="2"/>
</dbReference>
<dbReference type="SMART" id="SM00482">
    <property type="entry name" value="POLAc"/>
    <property type="match status" value="1"/>
</dbReference>
<evidence type="ECO:0000259" key="8">
    <source>
        <dbReference type="PROSITE" id="PS51194"/>
    </source>
</evidence>
<dbReference type="GO" id="GO:0097681">
    <property type="term" value="P:double-strand break repair via alternative nonhomologous end joining"/>
    <property type="evidence" value="ECO:0007669"/>
    <property type="project" value="TreeGrafter"/>
</dbReference>
<dbReference type="InterPro" id="IPR046931">
    <property type="entry name" value="HTH_61"/>
</dbReference>
<dbReference type="Gene3D" id="1.10.150.20">
    <property type="entry name" value="5' to 3' exonuclease, C-terminal subdomain"/>
    <property type="match status" value="1"/>
</dbReference>
<evidence type="ECO:0000313" key="10">
    <source>
        <dbReference type="Proteomes" id="UP001497525"/>
    </source>
</evidence>
<dbReference type="InterPro" id="IPR027417">
    <property type="entry name" value="P-loop_NTPase"/>
</dbReference>
<accession>A0AAV2TGF2</accession>
<keyword evidence="2" id="KW-0808">Transferase</keyword>
<dbReference type="CDD" id="cd08638">
    <property type="entry name" value="DNA_pol_A_theta"/>
    <property type="match status" value="1"/>
</dbReference>
<evidence type="ECO:0000256" key="6">
    <source>
        <dbReference type="SAM" id="MobiDB-lite"/>
    </source>
</evidence>
<dbReference type="Proteomes" id="UP001497525">
    <property type="component" value="Unassembled WGS sequence"/>
</dbReference>
<dbReference type="Pfam" id="PF21099">
    <property type="entry name" value="POLQ_helical"/>
    <property type="match status" value="1"/>
</dbReference>
<reference evidence="9" key="1">
    <citation type="submission" date="2024-06" db="EMBL/GenBank/DDBJ databases">
        <authorList>
            <person name="Liu X."/>
            <person name="Lenzi L."/>
            <person name="Haldenby T S."/>
            <person name="Uol C."/>
        </authorList>
    </citation>
    <scope>NUCLEOTIDE SEQUENCE</scope>
</reference>
<feature type="region of interest" description="Disordered" evidence="6">
    <location>
        <begin position="473"/>
        <end position="502"/>
    </location>
</feature>
<dbReference type="InterPro" id="IPR001650">
    <property type="entry name" value="Helicase_C-like"/>
</dbReference>
<dbReference type="GO" id="GO:0003677">
    <property type="term" value="F:DNA binding"/>
    <property type="evidence" value="ECO:0007669"/>
    <property type="project" value="InterPro"/>
</dbReference>
<dbReference type="Gene3D" id="1.20.1060.10">
    <property type="entry name" value="Taq DNA Polymerase, Chain T, domain 4"/>
    <property type="match status" value="1"/>
</dbReference>
<organism evidence="9 10">
    <name type="scientific">Calicophoron daubneyi</name>
    <name type="common">Rumen fluke</name>
    <name type="synonym">Paramphistomum daubneyi</name>
    <dbReference type="NCBI Taxonomy" id="300641"/>
    <lineage>
        <taxon>Eukaryota</taxon>
        <taxon>Metazoa</taxon>
        <taxon>Spiralia</taxon>
        <taxon>Lophotrochozoa</taxon>
        <taxon>Platyhelminthes</taxon>
        <taxon>Trematoda</taxon>
        <taxon>Digenea</taxon>
        <taxon>Plagiorchiida</taxon>
        <taxon>Pronocephalata</taxon>
        <taxon>Paramphistomoidea</taxon>
        <taxon>Paramphistomidae</taxon>
        <taxon>Calicophoron</taxon>
    </lineage>
</organism>
<gene>
    <name evidence="9" type="ORF">CDAUBV1_LOCUS10071</name>
</gene>
<dbReference type="InterPro" id="IPR001098">
    <property type="entry name" value="DNA-dir_DNA_pol_A_palm_dom"/>
</dbReference>
<dbReference type="PROSITE" id="PS51194">
    <property type="entry name" value="HELICASE_CTER"/>
    <property type="match status" value="1"/>
</dbReference>
<feature type="compositionally biased region" description="Basic residues" evidence="6">
    <location>
        <begin position="482"/>
        <end position="492"/>
    </location>
</feature>
<dbReference type="GO" id="GO:0006261">
    <property type="term" value="P:DNA-templated DNA replication"/>
    <property type="evidence" value="ECO:0007669"/>
    <property type="project" value="InterPro"/>
</dbReference>
<feature type="domain" description="Helicase C-terminal" evidence="8">
    <location>
        <begin position="196"/>
        <end position="458"/>
    </location>
</feature>
<dbReference type="InterPro" id="IPR043502">
    <property type="entry name" value="DNA/RNA_pol_sf"/>
</dbReference>
<feature type="region of interest" description="Disordered" evidence="6">
    <location>
        <begin position="886"/>
        <end position="945"/>
    </location>
</feature>
<dbReference type="CDD" id="cd18795">
    <property type="entry name" value="SF2_C_Ski2"/>
    <property type="match status" value="1"/>
</dbReference>
<feature type="domain" description="Helicase ATP-binding" evidence="7">
    <location>
        <begin position="15"/>
        <end position="136"/>
    </location>
</feature>
<dbReference type="PANTHER" id="PTHR10133:SF62">
    <property type="entry name" value="DNA POLYMERASE THETA"/>
    <property type="match status" value="1"/>
</dbReference>
<protein>
    <recommendedName>
        <fullName evidence="1">DNA-directed DNA polymerase</fullName>
        <ecNumber evidence="1">2.7.7.7</ecNumber>
    </recommendedName>
</protein>
<dbReference type="GO" id="GO:0003887">
    <property type="term" value="F:DNA-directed DNA polymerase activity"/>
    <property type="evidence" value="ECO:0007669"/>
    <property type="project" value="UniProtKB-KW"/>
</dbReference>
<sequence length="2269" mass="248199">MGGQSPPGGLALISIAVCTIEKANGLINRLIEEGRLDELGLVIVDELHLIGDSHRGYLLELLLTKLLVYSRRVQESDSAVTSGTPAVCEQPDSSLVDEACQCARSFKGIQLIGMSATLPNLAQLGEWLDAAIYATDYRPVPLTELVFTRDPKNSVSHAYAVVPSKLTPSRALRGGTGEPSELLEPVASPVLDSQLSTETQLSVTDEDGVFGLCLDTLLSGHGVLVFCPTKQWCEQLADTMARHIFRLTKEHFAEKEHSGGPNTHSPDDCPTKVEDPPIGTRLATCLNRTRLASCVEQLKRCPSGLDPGLARCLGYAVAFHHAGLTVEEREIVENGFRAGFVRILVATSTLSSGVNLPARRVIIRTPLFHGQILDYLNYKQMAGRAGRKGVDTSGQSILLCKPRDLPRVRLMIRQGMPPVTSCLMGHGFSTDSSLRRAVLEVVANGFVETVADARLYLSSTLMMVCFNQSADGNRFASPSARKTPRRMSHSRRSLSNGSPIRADACPGDSSSNHLLELCISSLREHELLYIDSSPCSNSNCSDCRAQSEIGSQPSSVISKLQDCARLYPTALGRAVLSSSLGPVHGLVVFEELSKAQRAIALDTELHLIYLLTPVYLDVGAGLDWFRYLEQYQSLSPADRRVADLIGIEERFITRCAAGASSTKHSTASSGDGRLGRHRRFYTALALYRLVCEDELSTVAERFGLNRGLLQSLQQQAATYAGMVTVFCNRLGWVHMERLVANFQSRLFYGVSEELVDLVRLLPLVNVQRARALYSSGYTSVSALTNAKPRDIARILQRAVPFRSTDPDVEDFSKRGTIQLDDGTWVSEEEAAPLIVIKAQELLRSDLVGVYGTNVIILPTTTDSMVDPVESDAVNCCSVVISPVPLDEPAKDTSSPNSGLMQSSSLRPPLPVVQSAPDHGQTTSLLHHSLSSSDYEGVSEKRVRLSKSPCPSPSCNPCNHSESLRTSPLPLTDACAGTGQSTYPKYPVVEQITETVTPSKDENRSSPMQSGNCLSSQINDTFVLTTQIAALMDHASMLPQPEKPLLTKCSPPFSFQPENEWKIQSSTTPKALHPSACDPVKDLLATDRASDSPISATTVCLMNDTLTFSMLDDALESESPTVQPSNKPILSPLRGIKKSRIATAGVSPSTPTPTSESKLITETRIHDPSALIRLTSPSISSAKFHLHLSGDPESSSSVHAGVGVALSATAQGELDSSVQSTLGSEARRFVQHKSETQWQACLVCRCRLRPDTLQPGRSQRWLLPTTARPSKSSSDRYRDLSRRSPRLLKRPLSLKVSCRLIVRLVDSAADPPTTFGIQNELYKYRRKIMAPRDGLLSSSWEYLWSNPSMLLELVRIVMQAHWRYAFRSVSDSAATSSEASAEHFPMRDGPHNILGGYALLELYFLVMEAQPKGSSSAVINSINFGTIESMLTSSASDSLTPTNDVNISSDSILCVIDVTRQKSLWQIFMEDFLIQLHYHGESGPASRAIAIQPCWVISSLEVDEINFPLAWHSGPAGSARLGGGVEMHSAKHPLRLTLRGFAISSSLLHPKAVFWIGLNDGHLSALYLDGIRKLLRELQLTNHTLVVWDSKWWFRLVQDVLDIPVTESPPVLDPGILGWLYDPDQGRPKLVSEVAKFGLEMQNLVAQLEALDLVREPPGQHSDWTHLVSSLSDINDSGDTSCPPSRLVEFPCSPDVPGFITVAAIQCFLLSKWTDSKLFCLSKVPKILVTLEIPCHALLAKLESTGFVLDISLLRECHASLLLSCKILEKVAYRLAGQNFQLDSPREVSKILFNELRLPQLTDNSDCIAAKKRSRVSLFSNARFRSRAADHLPRATNALLLRLSGLHPLPSVVIEWRHLHFLLEKTFASLMTHCEALVKQRIDCKNDLSKCNHLRISPTYDVCTATGRIVSCVPNIQAVPNDITIDFPALLVRPTSSSLTSLLGKTHEPQISDLSSSIWPDAISEALSDVPKEVKIIRPREAFCASLGGLLISGDFCQLELRLLAHFSRDEHLLELLSAADSANVIRDSAMPPPPSADAFRRLASYWLKIPNPTMVTSAQRQQAKQLCYALVYGMGAQGLAAQLDVTEQTAQSLIDSFLRTYPGVQRFITETVQGAHRHGYVSTLGGRIRLLPVLKENSVNSDDSPNPFAGSTAAYGHGVEARRFFAISKAERQAVNTVIQGSAAEIAKMAMLSVDSVLTANVSEGRCQLVLHEHDELVYEVHPADAGAKFGSLIRHTMSSVCQKCNLSVQLPVKLRAGPNWADLEEVLW</sequence>
<dbReference type="InterPro" id="IPR002298">
    <property type="entry name" value="DNA_polymerase_A"/>
</dbReference>
<dbReference type="PROSITE" id="PS51192">
    <property type="entry name" value="HELICASE_ATP_BIND_1"/>
    <property type="match status" value="1"/>
</dbReference>
<keyword evidence="4" id="KW-0239">DNA-directed DNA polymerase</keyword>
<proteinExistence type="predicted"/>
<evidence type="ECO:0000256" key="3">
    <source>
        <dbReference type="ARBA" id="ARBA00022695"/>
    </source>
</evidence>
<dbReference type="SUPFAM" id="SSF56672">
    <property type="entry name" value="DNA/RNA polymerases"/>
    <property type="match status" value="1"/>
</dbReference>
<dbReference type="InterPro" id="IPR048960">
    <property type="entry name" value="POLQ-like_helical"/>
</dbReference>
<dbReference type="EC" id="2.7.7.7" evidence="1"/>
<dbReference type="InterPro" id="IPR014001">
    <property type="entry name" value="Helicase_ATP-bd"/>
</dbReference>
<evidence type="ECO:0000256" key="5">
    <source>
        <dbReference type="ARBA" id="ARBA00049244"/>
    </source>
</evidence>
<dbReference type="PROSITE" id="PS00447">
    <property type="entry name" value="DNA_POLYMERASE_A"/>
    <property type="match status" value="1"/>
</dbReference>
<dbReference type="SMART" id="SM00490">
    <property type="entry name" value="HELICc"/>
    <property type="match status" value="1"/>
</dbReference>
<keyword evidence="3" id="KW-0548">Nucleotidyltransferase</keyword>
<dbReference type="Gene3D" id="3.30.70.370">
    <property type="match status" value="1"/>
</dbReference>
<name>A0AAV2TGF2_CALDB</name>
<dbReference type="Pfam" id="PF00476">
    <property type="entry name" value="DNA_pol_A"/>
    <property type="match status" value="1"/>
</dbReference>